<dbReference type="InterPro" id="IPR035999">
    <property type="entry name" value="Sec7_dom_sf"/>
</dbReference>
<dbReference type="STRING" id="448386.A0A2V3IK02"/>
<dbReference type="GO" id="GO:0032012">
    <property type="term" value="P:regulation of ARF protein signal transduction"/>
    <property type="evidence" value="ECO:0007669"/>
    <property type="project" value="InterPro"/>
</dbReference>
<dbReference type="InterPro" id="IPR000904">
    <property type="entry name" value="Sec7_dom"/>
</dbReference>
<comment type="caution">
    <text evidence="2">The sequence shown here is derived from an EMBL/GenBank/DDBJ whole genome shotgun (WGS) entry which is preliminary data.</text>
</comment>
<name>A0A2V3IK02_9FLOR</name>
<dbReference type="Proteomes" id="UP000247409">
    <property type="component" value="Unassembled WGS sequence"/>
</dbReference>
<feature type="domain" description="SEC7" evidence="1">
    <location>
        <begin position="3"/>
        <end position="89"/>
    </location>
</feature>
<keyword evidence="3" id="KW-1185">Reference proteome</keyword>
<dbReference type="PROSITE" id="PS50190">
    <property type="entry name" value="SEC7"/>
    <property type="match status" value="1"/>
</dbReference>
<gene>
    <name evidence="2" type="ORF">BWQ96_07867</name>
</gene>
<dbReference type="AlphaFoldDB" id="A0A2V3IK02"/>
<dbReference type="PANTHER" id="PTHR10663">
    <property type="entry name" value="GUANYL-NUCLEOTIDE EXCHANGE FACTOR"/>
    <property type="match status" value="1"/>
</dbReference>
<evidence type="ECO:0000313" key="2">
    <source>
        <dbReference type="EMBL" id="PXF42426.1"/>
    </source>
</evidence>
<organism evidence="2 3">
    <name type="scientific">Gracilariopsis chorda</name>
    <dbReference type="NCBI Taxonomy" id="448386"/>
    <lineage>
        <taxon>Eukaryota</taxon>
        <taxon>Rhodophyta</taxon>
        <taxon>Florideophyceae</taxon>
        <taxon>Rhodymeniophycidae</taxon>
        <taxon>Gracilariales</taxon>
        <taxon>Gracilariaceae</taxon>
        <taxon>Gracilariopsis</taxon>
    </lineage>
</organism>
<reference evidence="2 3" key="1">
    <citation type="journal article" date="2018" name="Mol. Biol. Evol.">
        <title>Analysis of the draft genome of the red seaweed Gracilariopsis chorda provides insights into genome size evolution in Rhodophyta.</title>
        <authorList>
            <person name="Lee J."/>
            <person name="Yang E.C."/>
            <person name="Graf L."/>
            <person name="Yang J.H."/>
            <person name="Qiu H."/>
            <person name="Zel Zion U."/>
            <person name="Chan C.X."/>
            <person name="Stephens T.G."/>
            <person name="Weber A.P.M."/>
            <person name="Boo G.H."/>
            <person name="Boo S.M."/>
            <person name="Kim K.M."/>
            <person name="Shin Y."/>
            <person name="Jung M."/>
            <person name="Lee S.J."/>
            <person name="Yim H.S."/>
            <person name="Lee J.H."/>
            <person name="Bhattacharya D."/>
            <person name="Yoon H.S."/>
        </authorList>
    </citation>
    <scope>NUCLEOTIDE SEQUENCE [LARGE SCALE GENOMIC DNA]</scope>
    <source>
        <strain evidence="2 3">SKKU-2015</strain>
        <tissue evidence="2">Whole body</tissue>
    </source>
</reference>
<accession>A0A2V3IK02</accession>
<dbReference type="Pfam" id="PF01369">
    <property type="entry name" value="Sec7"/>
    <property type="match status" value="1"/>
</dbReference>
<dbReference type="SUPFAM" id="SSF48425">
    <property type="entry name" value="Sec7 domain"/>
    <property type="match status" value="1"/>
</dbReference>
<protein>
    <submittedName>
        <fullName evidence="2">Brefeldin A-inhibited guanine nucleotide-exchange protein 2</fullName>
    </submittedName>
</protein>
<dbReference type="OrthoDB" id="18431at2759"/>
<dbReference type="InterPro" id="IPR023394">
    <property type="entry name" value="Sec7_C_sf"/>
</dbReference>
<evidence type="ECO:0000259" key="1">
    <source>
        <dbReference type="PROSITE" id="PS50190"/>
    </source>
</evidence>
<dbReference type="PANTHER" id="PTHR10663:SF375">
    <property type="entry name" value="LD29171P"/>
    <property type="match status" value="1"/>
</dbReference>
<proteinExistence type="predicted"/>
<sequence>MHLSVIRLPHEAQKIDHIMEKFASRYCECDPTIFANVDAAYVFAYFTIMLHADVHNDTIKNKITKEKSLENNADVKNREGLDPVFMSNL</sequence>
<dbReference type="Gene3D" id="1.10.1000.11">
    <property type="entry name" value="Arf Nucleotide-binding Site Opener,domain 2"/>
    <property type="match status" value="1"/>
</dbReference>
<dbReference type="GO" id="GO:0005085">
    <property type="term" value="F:guanyl-nucleotide exchange factor activity"/>
    <property type="evidence" value="ECO:0007669"/>
    <property type="project" value="InterPro"/>
</dbReference>
<evidence type="ECO:0000313" key="3">
    <source>
        <dbReference type="Proteomes" id="UP000247409"/>
    </source>
</evidence>
<dbReference type="EMBL" id="NBIV01000165">
    <property type="protein sequence ID" value="PXF42426.1"/>
    <property type="molecule type" value="Genomic_DNA"/>
</dbReference>